<evidence type="ECO:0000313" key="2">
    <source>
        <dbReference type="Proteomes" id="UP000095192"/>
    </source>
</evidence>
<name>A0A1D3D1A8_9EIME</name>
<comment type="caution">
    <text evidence="1">The sequence shown here is derived from an EMBL/GenBank/DDBJ whole genome shotgun (WGS) entry which is preliminary data.</text>
</comment>
<protein>
    <submittedName>
        <fullName evidence="1">Uncharacterized protein</fullName>
    </submittedName>
</protein>
<gene>
    <name evidence="1" type="ORF">cyc_05280</name>
</gene>
<dbReference type="InParanoid" id="A0A1D3D1A8"/>
<dbReference type="AlphaFoldDB" id="A0A1D3D1A8"/>
<dbReference type="VEuPathDB" id="ToxoDB:cyc_05280"/>
<evidence type="ECO:0000313" key="1">
    <source>
        <dbReference type="EMBL" id="OEH77232.1"/>
    </source>
</evidence>
<organism evidence="1 2">
    <name type="scientific">Cyclospora cayetanensis</name>
    <dbReference type="NCBI Taxonomy" id="88456"/>
    <lineage>
        <taxon>Eukaryota</taxon>
        <taxon>Sar</taxon>
        <taxon>Alveolata</taxon>
        <taxon>Apicomplexa</taxon>
        <taxon>Conoidasida</taxon>
        <taxon>Coccidia</taxon>
        <taxon>Eucoccidiorida</taxon>
        <taxon>Eimeriorina</taxon>
        <taxon>Eimeriidae</taxon>
        <taxon>Cyclospora</taxon>
    </lineage>
</organism>
<dbReference type="EMBL" id="JROU02001166">
    <property type="protein sequence ID" value="OEH77232.1"/>
    <property type="molecule type" value="Genomic_DNA"/>
</dbReference>
<dbReference type="Proteomes" id="UP000095192">
    <property type="component" value="Unassembled WGS sequence"/>
</dbReference>
<reference evidence="1 2" key="1">
    <citation type="journal article" date="2016" name="BMC Genomics">
        <title>Comparative genomics reveals Cyclospora cayetanensis possesses coccidia-like metabolism and invasion components but unique surface antigens.</title>
        <authorList>
            <person name="Liu S."/>
            <person name="Wang L."/>
            <person name="Zheng H."/>
            <person name="Xu Z."/>
            <person name="Roellig D.M."/>
            <person name="Li N."/>
            <person name="Frace M.A."/>
            <person name="Tang K."/>
            <person name="Arrowood M.J."/>
            <person name="Moss D.M."/>
            <person name="Zhang L."/>
            <person name="Feng Y."/>
            <person name="Xiao L."/>
        </authorList>
    </citation>
    <scope>NUCLEOTIDE SEQUENCE [LARGE SCALE GENOMIC DNA]</scope>
    <source>
        <strain evidence="1 2">CHN_HEN01</strain>
    </source>
</reference>
<sequence length="75" mass="8181">MQVEEFERAVSTLFAHGNAPVSPENRCEAEQYLTAALLMCVALHEDPCNAACTLSIGEFCGKQVFCVDLIKCGEQ</sequence>
<accession>A0A1D3D1A8</accession>
<proteinExistence type="predicted"/>
<keyword evidence="2" id="KW-1185">Reference proteome</keyword>